<organism evidence="3 4">
    <name type="scientific">Alistipes communis</name>
    <dbReference type="NCBI Taxonomy" id="2585118"/>
    <lineage>
        <taxon>Bacteria</taxon>
        <taxon>Pseudomonadati</taxon>
        <taxon>Bacteroidota</taxon>
        <taxon>Bacteroidia</taxon>
        <taxon>Bacteroidales</taxon>
        <taxon>Rikenellaceae</taxon>
        <taxon>Alistipes</taxon>
    </lineage>
</organism>
<dbReference type="InterPro" id="IPR010998">
    <property type="entry name" value="Integrase_recombinase_N"/>
</dbReference>
<dbReference type="InterPro" id="IPR025269">
    <property type="entry name" value="SAM-like_dom"/>
</dbReference>
<proteinExistence type="predicted"/>
<reference evidence="4" key="1">
    <citation type="submission" date="2019-06" db="EMBL/GenBank/DDBJ databases">
        <title>Alistipes onderdonkii subsp. vulgaris subsp. nov., Alistipes dispar sp. nov. and Alistipes communis sp. nov., isolated from human faeces, and creation of Alistipes onderdonkii subsp. onderdonkii subsp. nov.</title>
        <authorList>
            <person name="Sakamoto M."/>
            <person name="Ikeyama N."/>
            <person name="Ogata Y."/>
            <person name="Suda W."/>
            <person name="Iino T."/>
            <person name="Hattori M."/>
            <person name="Ohkuma M."/>
        </authorList>
    </citation>
    <scope>NUCLEOTIDE SEQUENCE [LARGE SCALE GENOMIC DNA]</scope>
    <source>
        <strain evidence="4">5CBH24</strain>
    </source>
</reference>
<evidence type="ECO:0000313" key="3">
    <source>
        <dbReference type="EMBL" id="BBL03498.1"/>
    </source>
</evidence>
<dbReference type="GO" id="GO:0003677">
    <property type="term" value="F:DNA binding"/>
    <property type="evidence" value="ECO:0007669"/>
    <property type="project" value="UniProtKB-KW"/>
</dbReference>
<dbReference type="Gene3D" id="1.10.150.130">
    <property type="match status" value="1"/>
</dbReference>
<dbReference type="Pfam" id="PF13102">
    <property type="entry name" value="Phage_int_SAM_5"/>
    <property type="match status" value="1"/>
</dbReference>
<evidence type="ECO:0000256" key="1">
    <source>
        <dbReference type="ARBA" id="ARBA00023125"/>
    </source>
</evidence>
<dbReference type="InterPro" id="IPR011010">
    <property type="entry name" value="DNA_brk_join_enz"/>
</dbReference>
<dbReference type="SUPFAM" id="SSF56349">
    <property type="entry name" value="DNA breaking-rejoining enzymes"/>
    <property type="match status" value="1"/>
</dbReference>
<dbReference type="KEGG" id="acou:A5CBH24_08110"/>
<accession>A0A4Y1WTV5</accession>
<name>A0A4Y1WTV5_9BACT</name>
<keyword evidence="4" id="KW-1185">Reference proteome</keyword>
<evidence type="ECO:0000313" key="4">
    <source>
        <dbReference type="Proteomes" id="UP000318946"/>
    </source>
</evidence>
<gene>
    <name evidence="3" type="ORF">A5CBH24_08110</name>
</gene>
<dbReference type="AlphaFoldDB" id="A0A4Y1WTV5"/>
<feature type="domain" description="Phage integrase SAM-like" evidence="2">
    <location>
        <begin position="2"/>
        <end position="72"/>
    </location>
</feature>
<keyword evidence="1" id="KW-0238">DNA-binding</keyword>
<evidence type="ECO:0000259" key="2">
    <source>
        <dbReference type="Pfam" id="PF13102"/>
    </source>
</evidence>
<sequence length="258" mass="30664">MLGHLRAFLKHEYNLHHIPLLELEQSFIEQYHVYLKTVCRSKAGSVCRYIDCLNNVVRISFNNGLMPRNPFALYRYSAPTEPRTFLSEEVLRIFQTSRLKSAKHEYHRGLSLFSCFTEICYKDMRYLTCEQIIPDTKGHLRMHGNRCKTGGEYMVKFLPADLRLLEKYRGTAPRRLHSICRDLPKSGNEECDFTLWTTCKENVRFLFFNKLIRSSLRKFCHCYFILFFRKDFLSLFKAHLPVYEPNSIHIHIHILILT</sequence>
<dbReference type="EMBL" id="AP019735">
    <property type="protein sequence ID" value="BBL03498.1"/>
    <property type="molecule type" value="Genomic_DNA"/>
</dbReference>
<dbReference type="Proteomes" id="UP000318946">
    <property type="component" value="Chromosome"/>
</dbReference>
<protein>
    <recommendedName>
        <fullName evidence="2">Phage integrase SAM-like domain-containing protein</fullName>
    </recommendedName>
</protein>